<dbReference type="NCBIfam" id="TIGR01571">
    <property type="entry name" value="A_thal_Cys_rich"/>
    <property type="match status" value="1"/>
</dbReference>
<proteinExistence type="predicted"/>
<name>A0A7J7M5U2_9MAGN</name>
<dbReference type="InterPro" id="IPR006461">
    <property type="entry name" value="PLAC_motif_containing"/>
</dbReference>
<evidence type="ECO:0000313" key="3">
    <source>
        <dbReference type="Proteomes" id="UP000541444"/>
    </source>
</evidence>
<feature type="transmembrane region" description="Helical" evidence="1">
    <location>
        <begin position="92"/>
        <end position="115"/>
    </location>
</feature>
<accession>A0A7J7M5U2</accession>
<evidence type="ECO:0000256" key="1">
    <source>
        <dbReference type="SAM" id="Phobius"/>
    </source>
</evidence>
<gene>
    <name evidence="2" type="ORF">GIB67_000109</name>
</gene>
<keyword evidence="1" id="KW-1133">Transmembrane helix</keyword>
<protein>
    <submittedName>
        <fullName evidence="2">Uncharacterized protein</fullName>
    </submittedName>
</protein>
<dbReference type="OrthoDB" id="1045822at2759"/>
<dbReference type="AlphaFoldDB" id="A0A7J7M5U2"/>
<dbReference type="Pfam" id="PF04749">
    <property type="entry name" value="PLAC8"/>
    <property type="match status" value="1"/>
</dbReference>
<dbReference type="Proteomes" id="UP000541444">
    <property type="component" value="Unassembled WGS sequence"/>
</dbReference>
<feature type="transmembrane region" description="Helical" evidence="1">
    <location>
        <begin position="26"/>
        <end position="47"/>
    </location>
</feature>
<reference evidence="2 3" key="1">
    <citation type="journal article" date="2020" name="IScience">
        <title>Genome Sequencing of the Endangered Kingdonia uniflora (Circaeasteraceae, Ranunculales) Reveals Potential Mechanisms of Evolutionary Specialization.</title>
        <authorList>
            <person name="Sun Y."/>
            <person name="Deng T."/>
            <person name="Zhang A."/>
            <person name="Moore M.J."/>
            <person name="Landis J.B."/>
            <person name="Lin N."/>
            <person name="Zhang H."/>
            <person name="Zhang X."/>
            <person name="Huang J."/>
            <person name="Zhang X."/>
            <person name="Sun H."/>
            <person name="Wang H."/>
        </authorList>
    </citation>
    <scope>NUCLEOTIDE SEQUENCE [LARGE SCALE GENOMIC DNA]</scope>
    <source>
        <strain evidence="2">TB1705</strain>
        <tissue evidence="2">Leaf</tissue>
    </source>
</reference>
<dbReference type="EMBL" id="JACGCM010001752">
    <property type="protein sequence ID" value="KAF6150235.1"/>
    <property type="molecule type" value="Genomic_DNA"/>
</dbReference>
<organism evidence="2 3">
    <name type="scientific">Kingdonia uniflora</name>
    <dbReference type="NCBI Taxonomy" id="39325"/>
    <lineage>
        <taxon>Eukaryota</taxon>
        <taxon>Viridiplantae</taxon>
        <taxon>Streptophyta</taxon>
        <taxon>Embryophyta</taxon>
        <taxon>Tracheophyta</taxon>
        <taxon>Spermatophyta</taxon>
        <taxon>Magnoliopsida</taxon>
        <taxon>Ranunculales</taxon>
        <taxon>Circaeasteraceae</taxon>
        <taxon>Kingdonia</taxon>
    </lineage>
</organism>
<keyword evidence="1" id="KW-0812">Transmembrane</keyword>
<sequence length="156" mass="18068">MTFWCPCITFGWIAEIENQGVGGASFYTFCIIMFIMFDYPCICSCIFRANLRSTYNINGSYWGDICIYSFCEPCTLCQEYRELKNRGFGMELGMFILNIMLVYMRLNLILIYSSFFKSMPIKTTLKGSRNFFNCLCKSNNISLALNYAFAPQIHLS</sequence>
<comment type="caution">
    <text evidence="2">The sequence shown here is derived from an EMBL/GenBank/DDBJ whole genome shotgun (WGS) entry which is preliminary data.</text>
</comment>
<keyword evidence="1" id="KW-0472">Membrane</keyword>
<keyword evidence="3" id="KW-1185">Reference proteome</keyword>
<dbReference type="PANTHER" id="PTHR15907">
    <property type="entry name" value="DUF614 FAMILY PROTEIN-RELATED"/>
    <property type="match status" value="1"/>
</dbReference>
<evidence type="ECO:0000313" key="2">
    <source>
        <dbReference type="EMBL" id="KAF6150235.1"/>
    </source>
</evidence>